<protein>
    <submittedName>
        <fullName evidence="2">PAP2 superfamily protein</fullName>
    </submittedName>
</protein>
<keyword evidence="1" id="KW-0812">Transmembrane</keyword>
<name>A0A1N6NF52_9RHOO</name>
<proteinExistence type="predicted"/>
<organism evidence="2 3">
    <name type="scientific">Aromatoleum tolulyticum</name>
    <dbReference type="NCBI Taxonomy" id="34027"/>
    <lineage>
        <taxon>Bacteria</taxon>
        <taxon>Pseudomonadati</taxon>
        <taxon>Pseudomonadota</taxon>
        <taxon>Betaproteobacteria</taxon>
        <taxon>Rhodocyclales</taxon>
        <taxon>Rhodocyclaceae</taxon>
        <taxon>Aromatoleum</taxon>
    </lineage>
</organism>
<evidence type="ECO:0000256" key="1">
    <source>
        <dbReference type="SAM" id="Phobius"/>
    </source>
</evidence>
<keyword evidence="1" id="KW-0472">Membrane</keyword>
<dbReference type="Proteomes" id="UP000186819">
    <property type="component" value="Unassembled WGS sequence"/>
</dbReference>
<dbReference type="STRING" id="34027.SAMN05421829_101272"/>
<feature type="transmembrane region" description="Helical" evidence="1">
    <location>
        <begin position="159"/>
        <end position="177"/>
    </location>
</feature>
<keyword evidence="1" id="KW-1133">Transmembrane helix</keyword>
<evidence type="ECO:0000313" key="3">
    <source>
        <dbReference type="Proteomes" id="UP000186819"/>
    </source>
</evidence>
<evidence type="ECO:0000313" key="2">
    <source>
        <dbReference type="EMBL" id="SIP90709.1"/>
    </source>
</evidence>
<feature type="transmembrane region" description="Helical" evidence="1">
    <location>
        <begin position="183"/>
        <end position="204"/>
    </location>
</feature>
<feature type="transmembrane region" description="Helical" evidence="1">
    <location>
        <begin position="94"/>
        <end position="112"/>
    </location>
</feature>
<keyword evidence="3" id="KW-1185">Reference proteome</keyword>
<accession>A0A1N6NF52</accession>
<dbReference type="RefSeq" id="WP_076600298.1">
    <property type="nucleotide sequence ID" value="NZ_FTMD01000001.1"/>
</dbReference>
<dbReference type="AlphaFoldDB" id="A0A1N6NF52"/>
<reference evidence="3" key="1">
    <citation type="submission" date="2017-01" db="EMBL/GenBank/DDBJ databases">
        <authorList>
            <person name="Varghese N."/>
            <person name="Submissions S."/>
        </authorList>
    </citation>
    <scope>NUCLEOTIDE SEQUENCE [LARGE SCALE GENOMIC DNA]</scope>
    <source>
        <strain evidence="3">ATCC 51758</strain>
    </source>
</reference>
<gene>
    <name evidence="2" type="ORF">SAMN05421829_101272</name>
</gene>
<feature type="transmembrane region" description="Helical" evidence="1">
    <location>
        <begin position="64"/>
        <end position="82"/>
    </location>
</feature>
<feature type="transmembrane region" description="Helical" evidence="1">
    <location>
        <begin position="13"/>
        <end position="35"/>
    </location>
</feature>
<sequence>MERNDIGLAQQDVPWRAALVALAVLGSIFLVGYRWTNAMAQGNALPWRAETWFDRNVPFLPWTLLPYLSINVIYPLSFFLCANRIELAQFCKRLLAAQFTCFACFWLFPLHNERVFPPVGGFLGVLWKELQAFDMAGNLAPSLHAATLLILWDLLCKNSIVAIPRWLLHAWFLLIAVSTQTTWQHYLFDLITGLGLGLGCVLLFPSVPRRQA</sequence>
<feature type="transmembrane region" description="Helical" evidence="1">
    <location>
        <begin position="132"/>
        <end position="152"/>
    </location>
</feature>
<dbReference type="EMBL" id="FTMD01000001">
    <property type="protein sequence ID" value="SIP90709.1"/>
    <property type="molecule type" value="Genomic_DNA"/>
</dbReference>